<feature type="domain" description="DUF2059" evidence="2">
    <location>
        <begin position="114"/>
        <end position="147"/>
    </location>
</feature>
<evidence type="ECO:0000259" key="2">
    <source>
        <dbReference type="Pfam" id="PF09832"/>
    </source>
</evidence>
<dbReference type="Pfam" id="PF09832">
    <property type="entry name" value="DUF2059"/>
    <property type="match status" value="1"/>
</dbReference>
<evidence type="ECO:0000256" key="1">
    <source>
        <dbReference type="SAM" id="SignalP"/>
    </source>
</evidence>
<evidence type="ECO:0000313" key="3">
    <source>
        <dbReference type="EMBL" id="RUS68088.1"/>
    </source>
</evidence>
<gene>
    <name evidence="3" type="ORF">CUZ56_00572</name>
</gene>
<dbReference type="RefSeq" id="WP_162615232.1">
    <property type="nucleotide sequence ID" value="NZ_PQSP01000001.1"/>
</dbReference>
<name>A0A433SH89_9BURK</name>
<dbReference type="InterPro" id="IPR018637">
    <property type="entry name" value="DUF2059"/>
</dbReference>
<protein>
    <recommendedName>
        <fullName evidence="2">DUF2059 domain-containing protein</fullName>
    </recommendedName>
</protein>
<feature type="chain" id="PRO_5019113592" description="DUF2059 domain-containing protein" evidence="1">
    <location>
        <begin position="23"/>
        <end position="181"/>
    </location>
</feature>
<keyword evidence="4" id="KW-1185">Reference proteome</keyword>
<dbReference type="EMBL" id="PQSP01000001">
    <property type="protein sequence ID" value="RUS68088.1"/>
    <property type="molecule type" value="Genomic_DNA"/>
</dbReference>
<evidence type="ECO:0000313" key="4">
    <source>
        <dbReference type="Proteomes" id="UP000286947"/>
    </source>
</evidence>
<proteinExistence type="predicted"/>
<sequence precursor="true">MKKWIQASSLAFMLAVAPLSFAQTPSAASLDLARQMVELQRGPEQDALLVDLANGLSTRLSVKWAERIVQGVPQEKRAQITDKLDAELDIFYNDVLKILRAESPKVESDYLVMQYAQQFTESELKELVALFNSPAFKKYQELSPKLAEGYVSRLVENSRIAIQDRQGALDAKASTIVNSAK</sequence>
<keyword evidence="1" id="KW-0732">Signal</keyword>
<dbReference type="AlphaFoldDB" id="A0A433SH89"/>
<comment type="caution">
    <text evidence="3">The sequence shown here is derived from an EMBL/GenBank/DDBJ whole genome shotgun (WGS) entry which is preliminary data.</text>
</comment>
<accession>A0A433SH89</accession>
<feature type="signal peptide" evidence="1">
    <location>
        <begin position="1"/>
        <end position="22"/>
    </location>
</feature>
<organism evidence="3 4">
    <name type="scientific">Saezia sanguinis</name>
    <dbReference type="NCBI Taxonomy" id="1965230"/>
    <lineage>
        <taxon>Bacteria</taxon>
        <taxon>Pseudomonadati</taxon>
        <taxon>Pseudomonadota</taxon>
        <taxon>Betaproteobacteria</taxon>
        <taxon>Burkholderiales</taxon>
        <taxon>Saeziaceae</taxon>
        <taxon>Saezia</taxon>
    </lineage>
</organism>
<dbReference type="Proteomes" id="UP000286947">
    <property type="component" value="Unassembled WGS sequence"/>
</dbReference>
<reference evidence="3 4" key="1">
    <citation type="submission" date="2018-01" db="EMBL/GenBank/DDBJ databases">
        <title>Saezia sanguinis gen. nov., sp. nov., in the order Burkholderiales isolated from human blood.</title>
        <authorList>
            <person name="Medina-Pascual M.J."/>
            <person name="Valdezate S."/>
            <person name="Monzon S."/>
            <person name="Cuesta I."/>
            <person name="Carrasco G."/>
            <person name="Villalon P."/>
            <person name="Saez-Nieto J.A."/>
        </authorList>
    </citation>
    <scope>NUCLEOTIDE SEQUENCE [LARGE SCALE GENOMIC DNA]</scope>
    <source>
        <strain evidence="3 4">CNM695-12</strain>
    </source>
</reference>